<reference evidence="3 4" key="1">
    <citation type="journal article" date="2006" name="Science">
        <title>Phytophthora genome sequences uncover evolutionary origins and mechanisms of pathogenesis.</title>
        <authorList>
            <person name="Tyler B.M."/>
            <person name="Tripathy S."/>
            <person name="Zhang X."/>
            <person name="Dehal P."/>
            <person name="Jiang R.H."/>
            <person name="Aerts A."/>
            <person name="Arredondo F.D."/>
            <person name="Baxter L."/>
            <person name="Bensasson D."/>
            <person name="Beynon J.L."/>
            <person name="Chapman J."/>
            <person name="Damasceno C.M."/>
            <person name="Dorrance A.E."/>
            <person name="Dou D."/>
            <person name="Dickerman A.W."/>
            <person name="Dubchak I.L."/>
            <person name="Garbelotto M."/>
            <person name="Gijzen M."/>
            <person name="Gordon S.G."/>
            <person name="Govers F."/>
            <person name="Grunwald N.J."/>
            <person name="Huang W."/>
            <person name="Ivors K.L."/>
            <person name="Jones R.W."/>
            <person name="Kamoun S."/>
            <person name="Krampis K."/>
            <person name="Lamour K.H."/>
            <person name="Lee M.K."/>
            <person name="McDonald W.H."/>
            <person name="Medina M."/>
            <person name="Meijer H.J."/>
            <person name="Nordberg E.K."/>
            <person name="Maclean D.J."/>
            <person name="Ospina-Giraldo M.D."/>
            <person name="Morris P.F."/>
            <person name="Phuntumart V."/>
            <person name="Putnam N.H."/>
            <person name="Rash S."/>
            <person name="Rose J.K."/>
            <person name="Sakihama Y."/>
            <person name="Salamov A.A."/>
            <person name="Savidor A."/>
            <person name="Scheuring C.F."/>
            <person name="Smith B.M."/>
            <person name="Sobral B.W."/>
            <person name="Terry A."/>
            <person name="Torto-Alalibo T.A."/>
            <person name="Win J."/>
            <person name="Xu Z."/>
            <person name="Zhang H."/>
            <person name="Grigoriev I.V."/>
            <person name="Rokhsar D.S."/>
            <person name="Boore J.L."/>
        </authorList>
    </citation>
    <scope>NUCLEOTIDE SEQUENCE [LARGE SCALE GENOMIC DNA]</scope>
    <source>
        <strain evidence="3 4">P6497</strain>
    </source>
</reference>
<feature type="region of interest" description="Disordered" evidence="1">
    <location>
        <begin position="146"/>
        <end position="165"/>
    </location>
</feature>
<protein>
    <recommendedName>
        <fullName evidence="2">MULE transposase domain-containing protein</fullName>
    </recommendedName>
</protein>
<name>G4ZPI0_PHYSP</name>
<accession>G4ZPI0</accession>
<dbReference type="OMA" id="PARIWHS"/>
<feature type="domain" description="MULE transposase" evidence="2">
    <location>
        <begin position="193"/>
        <end position="294"/>
    </location>
</feature>
<dbReference type="GeneID" id="20646739"/>
<dbReference type="AlphaFoldDB" id="G4ZPI0"/>
<gene>
    <name evidence="3" type="ORF">PHYSODRAFT_334010</name>
</gene>
<keyword evidence="4" id="KW-1185">Reference proteome</keyword>
<organism evidence="3 4">
    <name type="scientific">Phytophthora sojae (strain P6497)</name>
    <name type="common">Soybean stem and root rot agent</name>
    <name type="synonym">Phytophthora megasperma f. sp. glycines</name>
    <dbReference type="NCBI Taxonomy" id="1094619"/>
    <lineage>
        <taxon>Eukaryota</taxon>
        <taxon>Sar</taxon>
        <taxon>Stramenopiles</taxon>
        <taxon>Oomycota</taxon>
        <taxon>Peronosporomycetes</taxon>
        <taxon>Peronosporales</taxon>
        <taxon>Peronosporaceae</taxon>
        <taxon>Phytophthora</taxon>
    </lineage>
</organism>
<evidence type="ECO:0000259" key="2">
    <source>
        <dbReference type="Pfam" id="PF10551"/>
    </source>
</evidence>
<evidence type="ECO:0000313" key="4">
    <source>
        <dbReference type="Proteomes" id="UP000002640"/>
    </source>
</evidence>
<dbReference type="Pfam" id="PF10551">
    <property type="entry name" value="MULE"/>
    <property type="match status" value="1"/>
</dbReference>
<dbReference type="PANTHER" id="PTHR33977:SF1">
    <property type="entry name" value="ZINC ION BINDING PROTEIN"/>
    <property type="match status" value="1"/>
</dbReference>
<dbReference type="Proteomes" id="UP000002640">
    <property type="component" value="Unassembled WGS sequence"/>
</dbReference>
<sequence length="474" mass="53756">MTSHPRHPWQLLAAATPPNDGNALLAELKKHKVDKCDLTPCFVCMLPAPHFMRLQRLLCAFMTCQLSLVMTIEEAYVHCTLAQAPCKPVLTPAMKEVVKDWAAQGLKPKRSYNALLQRFGLTKRTAPSLATMQRIAHHHVTGRLGGSDLLDASQRPDGKPISGNGSDLDSFVVGISSKKLLRRADRDPESFIFHLDATYKLTQVGYPVVVAGISDRARRFHLVAIFIVSQQQQQHFAEILGLLARTYMSMTGKPLRVRYVMGDADAAQWSAIDEVFGEECNYVFLMCYIHVAKKVYEKTRSLPTAMAVSVMKAIHKMHFAASEPAYQKVLEEAQEEWSKSPELKRFSQYFSKVWLNQRLWRWQCFHTPSGFATTNNPCETYNAMIKRDVTLRRKLKVGALIPQLLLLCESEAVVARPFATAPEADARLLRRHSYSQVPRKKTSKMWFMWSAGPRRACWTRYADGPLKIYLSLPD</sequence>
<proteinExistence type="predicted"/>
<dbReference type="InterPro" id="IPR018289">
    <property type="entry name" value="MULE_transposase_dom"/>
</dbReference>
<dbReference type="EMBL" id="JH159155">
    <property type="protein sequence ID" value="EGZ15804.1"/>
    <property type="molecule type" value="Genomic_DNA"/>
</dbReference>
<dbReference type="RefSeq" id="XP_009529553.1">
    <property type="nucleotide sequence ID" value="XM_009531258.1"/>
</dbReference>
<evidence type="ECO:0000256" key="1">
    <source>
        <dbReference type="SAM" id="MobiDB-lite"/>
    </source>
</evidence>
<dbReference type="InParanoid" id="G4ZPI0"/>
<dbReference type="PANTHER" id="PTHR33977">
    <property type="entry name" value="ZINC ION BINDING PROTEIN"/>
    <property type="match status" value="1"/>
</dbReference>
<dbReference type="KEGG" id="psoj:PHYSODRAFT_334010"/>
<evidence type="ECO:0000313" key="3">
    <source>
        <dbReference type="EMBL" id="EGZ15804.1"/>
    </source>
</evidence>